<dbReference type="AlphaFoldDB" id="A0A1Y6CNU8"/>
<dbReference type="EMBL" id="FWZT01000035">
    <property type="protein sequence ID" value="SMF80705.1"/>
    <property type="molecule type" value="Genomic_DNA"/>
</dbReference>
<keyword evidence="2" id="KW-1185">Reference proteome</keyword>
<evidence type="ECO:0000313" key="2">
    <source>
        <dbReference type="Proteomes" id="UP000192907"/>
    </source>
</evidence>
<proteinExistence type="predicted"/>
<reference evidence="2" key="1">
    <citation type="submission" date="2017-04" db="EMBL/GenBank/DDBJ databases">
        <authorList>
            <person name="Varghese N."/>
            <person name="Submissions S."/>
        </authorList>
    </citation>
    <scope>NUCLEOTIDE SEQUENCE [LARGE SCALE GENOMIC DNA]</scope>
    <source>
        <strain evidence="2">RKEM611</strain>
    </source>
</reference>
<dbReference type="RefSeq" id="WP_132325671.1">
    <property type="nucleotide sequence ID" value="NZ_FWZT01000035.1"/>
</dbReference>
<sequence>MKLFNRFLTKFSKDTAPGQDSLDESDGEELLLFYLRTKSGFASARKYVTALDRPRLVAIQFLVIPGAPYASIVFDRAILLIGKLDEQARRHYKELRFADASDGESFMSSLEVFIEVIGWTDEKLPSEHEKALLYRAWRAHRKMGRVSLRRPIDDLDGKNRILSFGSPGMFPFTFSELKKQFDLEKRWFIAGRYLMFTFAAQKDGKVLYYTVLTITGNDLFVLNCFSNDREVMVHRGILNDIFESLTPNGFKKISDYMVHYGRKFQLSGPEKAYLVSYVGDLFDVARDDLLLNQANKADESMLEELRGLQKETSWEPLIG</sequence>
<protein>
    <submittedName>
        <fullName evidence="1">Uncharacterized protein</fullName>
    </submittedName>
</protein>
<dbReference type="STRING" id="1513793.SAMN06296036_13545"/>
<accession>A0A1Y6CNU8</accession>
<organism evidence="1 2">
    <name type="scientific">Pseudobacteriovorax antillogorgiicola</name>
    <dbReference type="NCBI Taxonomy" id="1513793"/>
    <lineage>
        <taxon>Bacteria</taxon>
        <taxon>Pseudomonadati</taxon>
        <taxon>Bdellovibrionota</taxon>
        <taxon>Oligoflexia</taxon>
        <taxon>Oligoflexales</taxon>
        <taxon>Pseudobacteriovoracaceae</taxon>
        <taxon>Pseudobacteriovorax</taxon>
    </lineage>
</organism>
<name>A0A1Y6CNU8_9BACT</name>
<evidence type="ECO:0000313" key="1">
    <source>
        <dbReference type="EMBL" id="SMF80705.1"/>
    </source>
</evidence>
<dbReference type="Proteomes" id="UP000192907">
    <property type="component" value="Unassembled WGS sequence"/>
</dbReference>
<gene>
    <name evidence="1" type="ORF">SAMN06296036_13545</name>
</gene>